<dbReference type="InterPro" id="IPR036388">
    <property type="entry name" value="WH-like_DNA-bd_sf"/>
</dbReference>
<dbReference type="InterPro" id="IPR043135">
    <property type="entry name" value="Fur_C"/>
</dbReference>
<dbReference type="STRING" id="1839801.Dform_02045"/>
<keyword evidence="7" id="KW-0479">Metal-binding</keyword>
<dbReference type="Pfam" id="PF01475">
    <property type="entry name" value="FUR"/>
    <property type="match status" value="1"/>
</dbReference>
<dbReference type="PANTHER" id="PTHR33202:SF7">
    <property type="entry name" value="FERRIC UPTAKE REGULATION PROTEIN"/>
    <property type="match status" value="1"/>
</dbReference>
<dbReference type="InterPro" id="IPR002481">
    <property type="entry name" value="FUR"/>
</dbReference>
<evidence type="ECO:0000256" key="1">
    <source>
        <dbReference type="ARBA" id="ARBA00007957"/>
    </source>
</evidence>
<dbReference type="KEGG" id="dfo:Dform_02045"/>
<dbReference type="RefSeq" id="WP_076004858.1">
    <property type="nucleotide sequence ID" value="NZ_CP018258.1"/>
</dbReference>
<sequence>MENYGLLKKKGLKLSLPRKLVLNYLSESAAPPTAEQIIDSIRERYFRVSPSTLKRTVDFLEHEGCICAYESDAQRFYYLSKDGPHHHLICEKCGKVIPCDDKSVSSFLRVLKSKYGFQINQPKYVVRGSCAKCAAC</sequence>
<accession>A0A1P8FA78</accession>
<reference evidence="9" key="1">
    <citation type="submission" date="2016-11" db="EMBL/GenBank/DDBJ databases">
        <title>Dehalogenimonas formicexedens sp. nov., a chlorinated alkane respiring bacterium isolated from contaminated groundwater.</title>
        <authorList>
            <person name="Key T.A."/>
            <person name="Bowman K.S."/>
            <person name="Lee I."/>
            <person name="Chun J."/>
            <person name="Albuquerque L."/>
            <person name="da Costa M.S."/>
            <person name="Rainey F.A."/>
            <person name="Moe W.M."/>
        </authorList>
    </citation>
    <scope>NUCLEOTIDE SEQUENCE [LARGE SCALE GENOMIC DNA]</scope>
    <source>
        <strain evidence="9">NSZ-14</strain>
    </source>
</reference>
<dbReference type="OrthoDB" id="8659436at2"/>
<dbReference type="GO" id="GO:1900376">
    <property type="term" value="P:regulation of secondary metabolite biosynthetic process"/>
    <property type="evidence" value="ECO:0007669"/>
    <property type="project" value="TreeGrafter"/>
</dbReference>
<dbReference type="PANTHER" id="PTHR33202">
    <property type="entry name" value="ZINC UPTAKE REGULATION PROTEIN"/>
    <property type="match status" value="1"/>
</dbReference>
<gene>
    <name evidence="8" type="ORF">Dform_02045</name>
</gene>
<keyword evidence="6" id="KW-0804">Transcription</keyword>
<dbReference type="EMBL" id="CP018258">
    <property type="protein sequence ID" value="APV45354.1"/>
    <property type="molecule type" value="Genomic_DNA"/>
</dbReference>
<feature type="binding site" evidence="7">
    <location>
        <position position="93"/>
    </location>
    <ligand>
        <name>Zn(2+)</name>
        <dbReference type="ChEBI" id="CHEBI:29105"/>
    </ligand>
</feature>
<evidence type="ECO:0000256" key="7">
    <source>
        <dbReference type="PIRSR" id="PIRSR602481-1"/>
    </source>
</evidence>
<organism evidence="8 9">
    <name type="scientific">Dehalogenimonas formicexedens</name>
    <dbReference type="NCBI Taxonomy" id="1839801"/>
    <lineage>
        <taxon>Bacteria</taxon>
        <taxon>Bacillati</taxon>
        <taxon>Chloroflexota</taxon>
        <taxon>Dehalococcoidia</taxon>
        <taxon>Dehalococcoidales</taxon>
        <taxon>Dehalococcoidaceae</taxon>
        <taxon>Dehalogenimonas</taxon>
    </lineage>
</organism>
<evidence type="ECO:0000313" key="8">
    <source>
        <dbReference type="EMBL" id="APV45354.1"/>
    </source>
</evidence>
<dbReference type="AlphaFoldDB" id="A0A1P8FA78"/>
<keyword evidence="4" id="KW-0805">Transcription regulation</keyword>
<dbReference type="SUPFAM" id="SSF46785">
    <property type="entry name" value="Winged helix' DNA-binding domain"/>
    <property type="match status" value="1"/>
</dbReference>
<evidence type="ECO:0000256" key="3">
    <source>
        <dbReference type="ARBA" id="ARBA00022833"/>
    </source>
</evidence>
<keyword evidence="5" id="KW-0238">DNA-binding</keyword>
<dbReference type="InterPro" id="IPR036390">
    <property type="entry name" value="WH_DNA-bd_sf"/>
</dbReference>
<dbReference type="Gene3D" id="3.30.1490.190">
    <property type="match status" value="1"/>
</dbReference>
<keyword evidence="9" id="KW-1185">Reference proteome</keyword>
<feature type="binding site" evidence="7">
    <location>
        <position position="90"/>
    </location>
    <ligand>
        <name>Zn(2+)</name>
        <dbReference type="ChEBI" id="CHEBI:29105"/>
    </ligand>
</feature>
<evidence type="ECO:0000313" key="9">
    <source>
        <dbReference type="Proteomes" id="UP000185934"/>
    </source>
</evidence>
<dbReference type="GO" id="GO:0045892">
    <property type="term" value="P:negative regulation of DNA-templated transcription"/>
    <property type="evidence" value="ECO:0007669"/>
    <property type="project" value="TreeGrafter"/>
</dbReference>
<evidence type="ECO:0000256" key="5">
    <source>
        <dbReference type="ARBA" id="ARBA00023125"/>
    </source>
</evidence>
<comment type="similarity">
    <text evidence="1">Belongs to the Fur family.</text>
</comment>
<name>A0A1P8FA78_9CHLR</name>
<dbReference type="Gene3D" id="1.10.10.10">
    <property type="entry name" value="Winged helix-like DNA-binding domain superfamily/Winged helix DNA-binding domain"/>
    <property type="match status" value="1"/>
</dbReference>
<dbReference type="Proteomes" id="UP000185934">
    <property type="component" value="Chromosome"/>
</dbReference>
<feature type="binding site" evidence="7">
    <location>
        <position position="133"/>
    </location>
    <ligand>
        <name>Zn(2+)</name>
        <dbReference type="ChEBI" id="CHEBI:29105"/>
    </ligand>
</feature>
<keyword evidence="2" id="KW-0678">Repressor</keyword>
<evidence type="ECO:0000256" key="4">
    <source>
        <dbReference type="ARBA" id="ARBA00023015"/>
    </source>
</evidence>
<protein>
    <submittedName>
        <fullName evidence="8">Fur family transcriptional regulator</fullName>
    </submittedName>
</protein>
<dbReference type="GO" id="GO:0008270">
    <property type="term" value="F:zinc ion binding"/>
    <property type="evidence" value="ECO:0007669"/>
    <property type="project" value="TreeGrafter"/>
</dbReference>
<evidence type="ECO:0000256" key="2">
    <source>
        <dbReference type="ARBA" id="ARBA00022491"/>
    </source>
</evidence>
<dbReference type="CDD" id="cd07153">
    <property type="entry name" value="Fur_like"/>
    <property type="match status" value="1"/>
</dbReference>
<dbReference type="GO" id="GO:0000976">
    <property type="term" value="F:transcription cis-regulatory region binding"/>
    <property type="evidence" value="ECO:0007669"/>
    <property type="project" value="TreeGrafter"/>
</dbReference>
<feature type="binding site" evidence="7">
    <location>
        <position position="130"/>
    </location>
    <ligand>
        <name>Zn(2+)</name>
        <dbReference type="ChEBI" id="CHEBI:29105"/>
    </ligand>
</feature>
<comment type="cofactor">
    <cofactor evidence="7">
        <name>Zn(2+)</name>
        <dbReference type="ChEBI" id="CHEBI:29105"/>
    </cofactor>
    <text evidence="7">Binds 1 zinc ion per subunit.</text>
</comment>
<dbReference type="GO" id="GO:0003700">
    <property type="term" value="F:DNA-binding transcription factor activity"/>
    <property type="evidence" value="ECO:0007669"/>
    <property type="project" value="InterPro"/>
</dbReference>
<evidence type="ECO:0000256" key="6">
    <source>
        <dbReference type="ARBA" id="ARBA00023163"/>
    </source>
</evidence>
<keyword evidence="3 7" id="KW-0862">Zinc</keyword>
<proteinExistence type="inferred from homology"/>